<protein>
    <submittedName>
        <fullName evidence="2">Flp family type IVb pilin</fullName>
    </submittedName>
</protein>
<dbReference type="InterPro" id="IPR007047">
    <property type="entry name" value="Flp_Fap"/>
</dbReference>
<comment type="caution">
    <text evidence="2">The sequence shown here is derived from an EMBL/GenBank/DDBJ whole genome shotgun (WGS) entry which is preliminary data.</text>
</comment>
<keyword evidence="1" id="KW-0472">Membrane</keyword>
<reference evidence="2" key="1">
    <citation type="submission" date="2021-11" db="EMBL/GenBank/DDBJ databases">
        <title>Citrobacter meridianamericanus sp. nov. isolated from soil.</title>
        <authorList>
            <person name="Furlan J.P.R."/>
            <person name="Stehling E.G."/>
        </authorList>
    </citation>
    <scope>NUCLEOTIDE SEQUENCE</scope>
    <source>
        <strain evidence="2">BR102</strain>
    </source>
</reference>
<dbReference type="EMBL" id="JAJJVQ010000001">
    <property type="protein sequence ID" value="MCO5780357.1"/>
    <property type="molecule type" value="Genomic_DNA"/>
</dbReference>
<accession>A0ABT1B3D3</accession>
<dbReference type="Proteomes" id="UP001139290">
    <property type="component" value="Unassembled WGS sequence"/>
</dbReference>
<dbReference type="Pfam" id="PF04964">
    <property type="entry name" value="Flp_Fap"/>
    <property type="match status" value="1"/>
</dbReference>
<dbReference type="RefSeq" id="WP_151217512.1">
    <property type="nucleotide sequence ID" value="NZ_CP101036.1"/>
</dbReference>
<organism evidence="2 3">
    <name type="scientific">Citrobacter meridianamericanus</name>
    <dbReference type="NCBI Taxonomy" id="2894201"/>
    <lineage>
        <taxon>Bacteria</taxon>
        <taxon>Pseudomonadati</taxon>
        <taxon>Pseudomonadota</taxon>
        <taxon>Gammaproteobacteria</taxon>
        <taxon>Enterobacterales</taxon>
        <taxon>Enterobacteriaceae</taxon>
        <taxon>Citrobacter</taxon>
    </lineage>
</organism>
<evidence type="ECO:0000256" key="1">
    <source>
        <dbReference type="SAM" id="Phobius"/>
    </source>
</evidence>
<feature type="transmembrane region" description="Helical" evidence="1">
    <location>
        <begin position="33"/>
        <end position="51"/>
    </location>
</feature>
<keyword evidence="1" id="KW-0812">Transmembrane</keyword>
<evidence type="ECO:0000313" key="3">
    <source>
        <dbReference type="Proteomes" id="UP001139290"/>
    </source>
</evidence>
<keyword evidence="1" id="KW-1133">Transmembrane helix</keyword>
<gene>
    <name evidence="2" type="ORF">LOD26_03285</name>
</gene>
<keyword evidence="3" id="KW-1185">Reference proteome</keyword>
<evidence type="ECO:0000313" key="2">
    <source>
        <dbReference type="EMBL" id="MCO5780357.1"/>
    </source>
</evidence>
<proteinExistence type="predicted"/>
<name>A0ABT1B3D3_9ENTR</name>
<sequence length="83" mass="8838">MLNNTLLKAYCGAEVYIKNSVKDFFKKEEGVTAVEYAIVVAGVAAVVLFIFGSSGPVREMLNTTFTTLQTKITSMINGGGATP</sequence>